<dbReference type="Proteomes" id="UP000824120">
    <property type="component" value="Chromosome 6"/>
</dbReference>
<dbReference type="EMBL" id="JACXVP010000006">
    <property type="protein sequence ID" value="KAG5600595.1"/>
    <property type="molecule type" value="Genomic_DNA"/>
</dbReference>
<reference evidence="1 2" key="1">
    <citation type="submission" date="2020-09" db="EMBL/GenBank/DDBJ databases">
        <title>De no assembly of potato wild relative species, Solanum commersonii.</title>
        <authorList>
            <person name="Cho K."/>
        </authorList>
    </citation>
    <scope>NUCLEOTIDE SEQUENCE [LARGE SCALE GENOMIC DNA]</scope>
    <source>
        <strain evidence="1">LZ3.2</strain>
        <tissue evidence="1">Leaf</tissue>
    </source>
</reference>
<comment type="caution">
    <text evidence="1">The sequence shown here is derived from an EMBL/GenBank/DDBJ whole genome shotgun (WGS) entry which is preliminary data.</text>
</comment>
<evidence type="ECO:0000313" key="2">
    <source>
        <dbReference type="Proteomes" id="UP000824120"/>
    </source>
</evidence>
<organism evidence="1 2">
    <name type="scientific">Solanum commersonii</name>
    <name type="common">Commerson's wild potato</name>
    <name type="synonym">Commerson's nightshade</name>
    <dbReference type="NCBI Taxonomy" id="4109"/>
    <lineage>
        <taxon>Eukaryota</taxon>
        <taxon>Viridiplantae</taxon>
        <taxon>Streptophyta</taxon>
        <taxon>Embryophyta</taxon>
        <taxon>Tracheophyta</taxon>
        <taxon>Spermatophyta</taxon>
        <taxon>Magnoliopsida</taxon>
        <taxon>eudicotyledons</taxon>
        <taxon>Gunneridae</taxon>
        <taxon>Pentapetalae</taxon>
        <taxon>asterids</taxon>
        <taxon>lamiids</taxon>
        <taxon>Solanales</taxon>
        <taxon>Solanaceae</taxon>
        <taxon>Solanoideae</taxon>
        <taxon>Solaneae</taxon>
        <taxon>Solanum</taxon>
    </lineage>
</organism>
<evidence type="ECO:0000313" key="1">
    <source>
        <dbReference type="EMBL" id="KAG5600595.1"/>
    </source>
</evidence>
<dbReference type="AlphaFoldDB" id="A0A9J5YIM8"/>
<keyword evidence="2" id="KW-1185">Reference proteome</keyword>
<gene>
    <name evidence="1" type="ORF">H5410_031965</name>
</gene>
<name>A0A9J5YIM8_SOLCO</name>
<proteinExistence type="predicted"/>
<sequence>MAKMAYFQGETSPIADIGYGTSWSPWRKQPNFKVKRAHTSSPYFFGIQNYDVIFAKTTHFHGQTSLRANNPPILYFFRVL</sequence>
<accession>A0A9J5YIM8</accession>
<protein>
    <submittedName>
        <fullName evidence="1">Uncharacterized protein</fullName>
    </submittedName>
</protein>